<evidence type="ECO:0000256" key="3">
    <source>
        <dbReference type="ARBA" id="ARBA00022692"/>
    </source>
</evidence>
<evidence type="ECO:0000259" key="9">
    <source>
        <dbReference type="Pfam" id="PF13839"/>
    </source>
</evidence>
<name>A0AB40CUQ3_DIOCR</name>
<dbReference type="PANTHER" id="PTHR32285">
    <property type="entry name" value="PROTEIN TRICHOME BIREFRINGENCE-LIKE 9-RELATED"/>
    <property type="match status" value="1"/>
</dbReference>
<organism evidence="11 12">
    <name type="scientific">Dioscorea cayennensis subsp. rotundata</name>
    <name type="common">White Guinea yam</name>
    <name type="synonym">Dioscorea rotundata</name>
    <dbReference type="NCBI Taxonomy" id="55577"/>
    <lineage>
        <taxon>Eukaryota</taxon>
        <taxon>Viridiplantae</taxon>
        <taxon>Streptophyta</taxon>
        <taxon>Embryophyta</taxon>
        <taxon>Tracheophyta</taxon>
        <taxon>Spermatophyta</taxon>
        <taxon>Magnoliopsida</taxon>
        <taxon>Liliopsida</taxon>
        <taxon>Dioscoreales</taxon>
        <taxon>Dioscoreaceae</taxon>
        <taxon>Dioscorea</taxon>
    </lineage>
</organism>
<evidence type="ECO:0000256" key="6">
    <source>
        <dbReference type="ARBA" id="ARBA00023034"/>
    </source>
</evidence>
<dbReference type="Pfam" id="PF13839">
    <property type="entry name" value="PC-Esterase"/>
    <property type="match status" value="1"/>
</dbReference>
<keyword evidence="7 8" id="KW-0472">Membrane</keyword>
<dbReference type="AlphaFoldDB" id="A0AB40CUQ3"/>
<feature type="domain" description="Trichome birefringence-like C-terminal" evidence="9">
    <location>
        <begin position="144"/>
        <end position="432"/>
    </location>
</feature>
<protein>
    <submittedName>
        <fullName evidence="12">Protein trichome birefringence-like 26</fullName>
    </submittedName>
</protein>
<dbReference type="RefSeq" id="XP_039142888.1">
    <property type="nucleotide sequence ID" value="XM_039286954.1"/>
</dbReference>
<sequence length="438" mass="50985">MAGVGTLMVDWDRWPLHQKRGNHAFVKLFLFVFLLGFSFRVIFFFFSDSFASLPLSQPADVKDGRESLRDSQPVEDGVALEHRVEDSQKDKCDLFKGEWISNPSGPAYTNESCLFIESPQNCMKNGRPDTGYLYWRWKPYGCEVPQFDAKKFLDVMKDKSWAMIGDSILRNHVQSLICLLVKVEVPIEVYHDKMFRSRRWHFSAHNFTLSVIWSPFLVKAENFDHENGASSSIIDLHLDILDEKWISQYQNFNYILISGGPWFLRPAIYWENNKIIGCHSCQDKNNLSEISMEYSFRKALQLVFNFFAVSDHKPFILYRTYPVAHFENAEWNRGGTCNRTVPYKEGEFMGTDLEHLMRNVELDEFKNAAVNVARLKLLDTYKLSLLRPDGHSGPYRTFHPFDNKNNSVTIQNDCLHWCLPGPIDSWNELVMELVLNRS</sequence>
<dbReference type="InterPro" id="IPR025846">
    <property type="entry name" value="TBL_N"/>
</dbReference>
<dbReference type="PANTHER" id="PTHR32285:SF324">
    <property type="entry name" value="PROTEIN TRICHOME BIREFRINGENCE-LIKE 25"/>
    <property type="match status" value="1"/>
</dbReference>
<evidence type="ECO:0000313" key="11">
    <source>
        <dbReference type="Proteomes" id="UP001515500"/>
    </source>
</evidence>
<accession>A0AB40CUQ3</accession>
<keyword evidence="6" id="KW-0333">Golgi apparatus</keyword>
<dbReference type="Pfam" id="PF14416">
    <property type="entry name" value="PMR5N"/>
    <property type="match status" value="1"/>
</dbReference>
<evidence type="ECO:0000256" key="1">
    <source>
        <dbReference type="ARBA" id="ARBA00004323"/>
    </source>
</evidence>
<evidence type="ECO:0000256" key="7">
    <source>
        <dbReference type="ARBA" id="ARBA00023136"/>
    </source>
</evidence>
<evidence type="ECO:0000256" key="8">
    <source>
        <dbReference type="SAM" id="Phobius"/>
    </source>
</evidence>
<keyword evidence="5 8" id="KW-1133">Transmembrane helix</keyword>
<dbReference type="GeneID" id="120280190"/>
<comment type="similarity">
    <text evidence="2">Belongs to the PC-esterase family. TBL subfamily.</text>
</comment>
<dbReference type="GO" id="GO:0000139">
    <property type="term" value="C:Golgi membrane"/>
    <property type="evidence" value="ECO:0007669"/>
    <property type="project" value="UniProtKB-SubCell"/>
</dbReference>
<dbReference type="InterPro" id="IPR026057">
    <property type="entry name" value="TBL_C"/>
</dbReference>
<evidence type="ECO:0000256" key="5">
    <source>
        <dbReference type="ARBA" id="ARBA00022989"/>
    </source>
</evidence>
<dbReference type="InterPro" id="IPR029962">
    <property type="entry name" value="TBL"/>
</dbReference>
<dbReference type="Proteomes" id="UP001515500">
    <property type="component" value="Chromosome 17"/>
</dbReference>
<evidence type="ECO:0000259" key="10">
    <source>
        <dbReference type="Pfam" id="PF14416"/>
    </source>
</evidence>
<dbReference type="GO" id="GO:1990538">
    <property type="term" value="F:xylan O-acetyltransferase activity"/>
    <property type="evidence" value="ECO:0007669"/>
    <property type="project" value="UniProtKB-ARBA"/>
</dbReference>
<reference evidence="12" key="1">
    <citation type="submission" date="2025-08" db="UniProtKB">
        <authorList>
            <consortium name="RefSeq"/>
        </authorList>
    </citation>
    <scope>IDENTIFICATION</scope>
</reference>
<evidence type="ECO:0000313" key="12">
    <source>
        <dbReference type="RefSeq" id="XP_039142888.1"/>
    </source>
</evidence>
<feature type="domain" description="Trichome birefringence-like N-terminal" evidence="10">
    <location>
        <begin position="91"/>
        <end position="143"/>
    </location>
</feature>
<proteinExistence type="inferred from homology"/>
<feature type="transmembrane region" description="Helical" evidence="8">
    <location>
        <begin position="24"/>
        <end position="46"/>
    </location>
</feature>
<keyword evidence="4" id="KW-0735">Signal-anchor</keyword>
<evidence type="ECO:0000256" key="2">
    <source>
        <dbReference type="ARBA" id="ARBA00007727"/>
    </source>
</evidence>
<gene>
    <name evidence="12" type="primary">LOC120280190</name>
</gene>
<keyword evidence="3 8" id="KW-0812">Transmembrane</keyword>
<evidence type="ECO:0000256" key="4">
    <source>
        <dbReference type="ARBA" id="ARBA00022968"/>
    </source>
</evidence>
<keyword evidence="11" id="KW-1185">Reference proteome</keyword>
<comment type="subcellular location">
    <subcellularLocation>
        <location evidence="1">Golgi apparatus membrane</location>
        <topology evidence="1">Single-pass type II membrane protein</topology>
    </subcellularLocation>
</comment>